<dbReference type="EMBL" id="CP022741">
    <property type="protein sequence ID" value="ASU23325.1"/>
    <property type="molecule type" value="Genomic_DNA"/>
</dbReference>
<proteinExistence type="predicted"/>
<accession>A0A223N0F4</accession>
<keyword evidence="2" id="KW-1185">Reference proteome</keyword>
<sequence length="253" mass="29763">MKKQTLLRLIMLHKFINSGDLAIDIEFGNQHGFFSGARDRVCDKETYCKKVINRSFDVDNCVAKGKIKELIDIGSDSLVRELDIHAIQDSFLFDFVSRFVVLSNNRNAYISEMEIKHNNSNIYYQYPDDKPVKVPLGDKHWLEFFNEGSSIEKYFDNVFYIRDESQPDGRYKWIVHHRKIAKPEYSELILRGCNPRIEGVIPYQKYLPRIIKNTLFRIREKKYPNFPLMVVGVVNVKNDFLKIKTKLRLSEDA</sequence>
<dbReference type="Proteomes" id="UP000215148">
    <property type="component" value="Chromosome 1"/>
</dbReference>
<protein>
    <submittedName>
        <fullName evidence="1">Uncharacterized protein</fullName>
    </submittedName>
</protein>
<dbReference type="RefSeq" id="WP_094500655.1">
    <property type="nucleotide sequence ID" value="NZ_CAWNHI010000001.1"/>
</dbReference>
<name>A0A223N0F4_9VIBR</name>
<gene>
    <name evidence="1" type="ORF">CCZ37_12315</name>
</gene>
<reference evidence="1 2" key="1">
    <citation type="submission" date="2017-08" db="EMBL/GenBank/DDBJ databases">
        <title>The Vibrio qinghaiensis sp.-Q67 is a luminous bacteria isolated firstly from Qinghai lake, Qinghai province, China, which has been proved to be very sensitive to detect environmental and food pollutants. Therefore, complete genome analysis of V. qinghaiensis sp.-Q67 highlights the potential application of this strain on detection of hazards in the contaminated environments.</title>
        <authorList>
            <person name="Gong L."/>
        </authorList>
    </citation>
    <scope>NUCLEOTIDE SEQUENCE [LARGE SCALE GENOMIC DNA]</scope>
    <source>
        <strain evidence="1 2">Q67</strain>
    </source>
</reference>
<evidence type="ECO:0000313" key="2">
    <source>
        <dbReference type="Proteomes" id="UP000215148"/>
    </source>
</evidence>
<dbReference type="AlphaFoldDB" id="A0A223N0F4"/>
<evidence type="ECO:0000313" key="1">
    <source>
        <dbReference type="EMBL" id="ASU23325.1"/>
    </source>
</evidence>
<dbReference type="KEGG" id="vqi:CCZ37_12315"/>
<organism evidence="1 2">
    <name type="scientific">Vibrio qinghaiensis</name>
    <dbReference type="NCBI Taxonomy" id="2025808"/>
    <lineage>
        <taxon>Bacteria</taxon>
        <taxon>Pseudomonadati</taxon>
        <taxon>Pseudomonadota</taxon>
        <taxon>Gammaproteobacteria</taxon>
        <taxon>Vibrionales</taxon>
        <taxon>Vibrionaceae</taxon>
        <taxon>Vibrio</taxon>
    </lineage>
</organism>